<dbReference type="PANTHER" id="PTHR10907">
    <property type="entry name" value="REGUCALCIN"/>
    <property type="match status" value="1"/>
</dbReference>
<dbReference type="PRINTS" id="PR01790">
    <property type="entry name" value="SMP30FAMILY"/>
</dbReference>
<organism evidence="3 4">
    <name type="scientific">Sulfitobacter dubius</name>
    <dbReference type="NCBI Taxonomy" id="218673"/>
    <lineage>
        <taxon>Bacteria</taxon>
        <taxon>Pseudomonadati</taxon>
        <taxon>Pseudomonadota</taxon>
        <taxon>Alphaproteobacteria</taxon>
        <taxon>Rhodobacterales</taxon>
        <taxon>Roseobacteraceae</taxon>
        <taxon>Sulfitobacter</taxon>
    </lineage>
</organism>
<gene>
    <name evidence="3" type="ORF">DSM109990_02448</name>
</gene>
<dbReference type="InterPro" id="IPR013658">
    <property type="entry name" value="SGL"/>
</dbReference>
<name>A0ABY3ZLQ5_9RHOB</name>
<dbReference type="GO" id="GO:0016787">
    <property type="term" value="F:hydrolase activity"/>
    <property type="evidence" value="ECO:0007669"/>
    <property type="project" value="UniProtKB-KW"/>
</dbReference>
<dbReference type="InterPro" id="IPR011042">
    <property type="entry name" value="6-blade_b-propeller_TolB-like"/>
</dbReference>
<dbReference type="Gene3D" id="2.120.10.30">
    <property type="entry name" value="TolB, C-terminal domain"/>
    <property type="match status" value="1"/>
</dbReference>
<evidence type="ECO:0000313" key="3">
    <source>
        <dbReference type="EMBL" id="UOA15605.1"/>
    </source>
</evidence>
<accession>A0ABY3ZLQ5</accession>
<evidence type="ECO:0000256" key="1">
    <source>
        <dbReference type="ARBA" id="ARBA00008853"/>
    </source>
</evidence>
<reference evidence="4" key="1">
    <citation type="journal article" date="2022" name="Microorganisms">
        <title>Beyond the ABCs#Discovery of Three New Plasmid Types in Rhodobacterales (RepQ, RepY, RepW).</title>
        <authorList>
            <person name="Freese H.M."/>
            <person name="Ringel V."/>
            <person name="Overmann J."/>
            <person name="Petersen J."/>
        </authorList>
    </citation>
    <scope>NUCLEOTIDE SEQUENCE [LARGE SCALE GENOMIC DNA]</scope>
    <source>
        <strain evidence="4">DSM 109990</strain>
    </source>
</reference>
<dbReference type="EC" id="3.1.1.99" evidence="3"/>
<dbReference type="Proteomes" id="UP000831019">
    <property type="component" value="Chromosome"/>
</dbReference>
<dbReference type="SUPFAM" id="SSF63829">
    <property type="entry name" value="Calcium-dependent phosphotriesterase"/>
    <property type="match status" value="1"/>
</dbReference>
<comment type="similarity">
    <text evidence="1">Belongs to the SMP-30/CGR1 family.</text>
</comment>
<sequence length="297" mass="32667">MNIDKPTCVVNERNTLGEGPLWDEEQKALYWVDVTEKIIHRYDPKTQQLEKFAAPDEFSAIALCEQDGKLIAGTRDGFAFFNLESGAFDLFADPERPHPQNRMNDGACDPLGRFWCGSIHEVSDPALRQPIASVYRVDGDHSVVKELSGIKTSNGFAWSPDGQTMYFTDTPTLNIMAYDYDLKNGTISNGRIFATVPPNQGRPDGAAVDETGCLWSAHFAGSRVTRYSPEGEVLDTVLLPVENVTSCAFGGEDMSTLFITTATEDLTEQQLIEQPLAGGLFAYCPGVRGLPMHRFAG</sequence>
<proteinExistence type="inferred from homology"/>
<dbReference type="EMBL" id="CP085144">
    <property type="protein sequence ID" value="UOA15605.1"/>
    <property type="molecule type" value="Genomic_DNA"/>
</dbReference>
<feature type="domain" description="SMP-30/Gluconolactonase/LRE-like region" evidence="2">
    <location>
        <begin position="16"/>
        <end position="263"/>
    </location>
</feature>
<keyword evidence="4" id="KW-1185">Reference proteome</keyword>
<protein>
    <submittedName>
        <fullName evidence="3">6-deoxy-6-sulfogluconolactonase</fullName>
        <ecNumber evidence="3">3.1.1.99</ecNumber>
    </submittedName>
</protein>
<dbReference type="PANTHER" id="PTHR10907:SF47">
    <property type="entry name" value="REGUCALCIN"/>
    <property type="match status" value="1"/>
</dbReference>
<evidence type="ECO:0000259" key="2">
    <source>
        <dbReference type="Pfam" id="PF08450"/>
    </source>
</evidence>
<dbReference type="Pfam" id="PF08450">
    <property type="entry name" value="SGL"/>
    <property type="match status" value="1"/>
</dbReference>
<evidence type="ECO:0000313" key="4">
    <source>
        <dbReference type="Proteomes" id="UP000831019"/>
    </source>
</evidence>
<dbReference type="RefSeq" id="WP_083545527.1">
    <property type="nucleotide sequence ID" value="NZ_CP085144.1"/>
</dbReference>
<keyword evidence="3" id="KW-0378">Hydrolase</keyword>
<dbReference type="InterPro" id="IPR005511">
    <property type="entry name" value="SMP-30"/>
</dbReference>